<dbReference type="InterPro" id="IPR008217">
    <property type="entry name" value="Ccc1_fam"/>
</dbReference>
<dbReference type="PANTHER" id="PTHR31851">
    <property type="entry name" value="FE(2+)/MN(2+) TRANSPORTER PCL1"/>
    <property type="match status" value="1"/>
</dbReference>
<feature type="transmembrane region" description="Helical" evidence="5">
    <location>
        <begin position="308"/>
        <end position="332"/>
    </location>
</feature>
<organism evidence="6 7">
    <name type="scientific">Agromyces larvae</name>
    <dbReference type="NCBI Taxonomy" id="2929802"/>
    <lineage>
        <taxon>Bacteria</taxon>
        <taxon>Bacillati</taxon>
        <taxon>Actinomycetota</taxon>
        <taxon>Actinomycetes</taxon>
        <taxon>Micrococcales</taxon>
        <taxon>Microbacteriaceae</taxon>
        <taxon>Agromyces</taxon>
    </lineage>
</organism>
<dbReference type="EMBL" id="CP094528">
    <property type="protein sequence ID" value="UOE45103.1"/>
    <property type="molecule type" value="Genomic_DNA"/>
</dbReference>
<keyword evidence="7" id="KW-1185">Reference proteome</keyword>
<dbReference type="CDD" id="cd01044">
    <property type="entry name" value="Ferritin_CCC1_N"/>
    <property type="match status" value="1"/>
</dbReference>
<name>A0ABY4C529_9MICO</name>
<dbReference type="RefSeq" id="WP_243557453.1">
    <property type="nucleotide sequence ID" value="NZ_CP094528.1"/>
</dbReference>
<keyword evidence="4 5" id="KW-0472">Membrane</keyword>
<protein>
    <submittedName>
        <fullName evidence="6">VIT1/CCC1 transporter family protein</fullName>
    </submittedName>
</protein>
<evidence type="ECO:0000256" key="5">
    <source>
        <dbReference type="SAM" id="Phobius"/>
    </source>
</evidence>
<evidence type="ECO:0000256" key="3">
    <source>
        <dbReference type="ARBA" id="ARBA00022989"/>
    </source>
</evidence>
<gene>
    <name evidence="6" type="ORF">MTO99_04805</name>
</gene>
<evidence type="ECO:0000256" key="1">
    <source>
        <dbReference type="ARBA" id="ARBA00004127"/>
    </source>
</evidence>
<accession>A0ABY4C529</accession>
<feature type="transmembrane region" description="Helical" evidence="5">
    <location>
        <begin position="279"/>
        <end position="302"/>
    </location>
</feature>
<evidence type="ECO:0000313" key="6">
    <source>
        <dbReference type="EMBL" id="UOE45103.1"/>
    </source>
</evidence>
<dbReference type="CDD" id="cd02433">
    <property type="entry name" value="Nodulin-21_like_2"/>
    <property type="match status" value="1"/>
</dbReference>
<comment type="subcellular location">
    <subcellularLocation>
        <location evidence="1">Endomembrane system</location>
        <topology evidence="1">Multi-pass membrane protein</topology>
    </subcellularLocation>
</comment>
<dbReference type="Pfam" id="PF01988">
    <property type="entry name" value="VIT1"/>
    <property type="match status" value="1"/>
</dbReference>
<evidence type="ECO:0000256" key="2">
    <source>
        <dbReference type="ARBA" id="ARBA00022692"/>
    </source>
</evidence>
<proteinExistence type="predicted"/>
<evidence type="ECO:0000313" key="7">
    <source>
        <dbReference type="Proteomes" id="UP000832097"/>
    </source>
</evidence>
<keyword evidence="2 5" id="KW-0812">Transmembrane</keyword>
<dbReference type="Proteomes" id="UP000832097">
    <property type="component" value="Chromosome"/>
</dbReference>
<reference evidence="6 7" key="1">
    <citation type="submission" date="2022-03" db="EMBL/GenBank/DDBJ databases">
        <title>Mucilaginibacter sp. isolated from the gut of Protaetia brevitarsis seulensis larvae.</title>
        <authorList>
            <person name="Won M."/>
            <person name="Kim S.-J."/>
            <person name="Kwon S.-W."/>
        </authorList>
    </citation>
    <scope>NUCLEOTIDE SEQUENCE [LARGE SCALE GENOMIC DNA]</scope>
    <source>
        <strain evidence="6 7">CFWR-12</strain>
    </source>
</reference>
<keyword evidence="3 5" id="KW-1133">Transmembrane helix</keyword>
<dbReference type="InterPro" id="IPR039376">
    <property type="entry name" value="Ferritin_CCC1_N"/>
</dbReference>
<evidence type="ECO:0000256" key="4">
    <source>
        <dbReference type="ARBA" id="ARBA00023136"/>
    </source>
</evidence>
<feature type="transmembrane region" description="Helical" evidence="5">
    <location>
        <begin position="344"/>
        <end position="365"/>
    </location>
</feature>
<sequence length="366" mass="37949">MDDARPAKTGTPADRARWRRYLADERAEGAVYRELAARRTGEEREILLALAAAEGRHEAHWLALLGGDETGIPRADLRTRMLAALARRFGSIFVLALAQQAEGRSPYATDPDATPAMAADEQIHGEVVRGLAARGRRSLAGTFRAAVFGANDGLVSNLALVLGIGATGVPASVVLFTGIAGLLAGALSMGAGEFVSVRSQRELLEASAPDPAIRDALGHLDLDANELALVFRARGLGEQEAVEEAALALMRVRSAEESRLPTGALGAVEHDDEAVGTAWAAALSSFCFFASGAVIPVLPYLFGMNGLPAVVLATVLVSLALIVTGATVGVLSGASPWKRALRQLGIGLGAAAVTYLLGLAFGATIA</sequence>